<dbReference type="Pfam" id="PF00563">
    <property type="entry name" value="EAL"/>
    <property type="match status" value="1"/>
</dbReference>
<proteinExistence type="predicted"/>
<organism evidence="2 3">
    <name type="scientific">Cytobacillus pseudoceanisediminis</name>
    <dbReference type="NCBI Taxonomy" id="3051614"/>
    <lineage>
        <taxon>Bacteria</taxon>
        <taxon>Bacillati</taxon>
        <taxon>Bacillota</taxon>
        <taxon>Bacilli</taxon>
        <taxon>Bacillales</taxon>
        <taxon>Bacillaceae</taxon>
        <taxon>Cytobacillus</taxon>
    </lineage>
</organism>
<dbReference type="RefSeq" id="WP_342025698.1">
    <property type="nucleotide sequence ID" value="NZ_CP151651.1"/>
</dbReference>
<dbReference type="EMBL" id="CP151651">
    <property type="protein sequence ID" value="WZP06942.1"/>
    <property type="molecule type" value="Genomic_DNA"/>
</dbReference>
<dbReference type="InterPro" id="IPR035919">
    <property type="entry name" value="EAL_sf"/>
</dbReference>
<reference evidence="2 3" key="1">
    <citation type="submission" date="2024-04" db="EMBL/GenBank/DDBJ databases">
        <title>Screening of coral probiotics and analysis of their probiotic properties.</title>
        <authorList>
            <person name="Wang S."/>
        </authorList>
    </citation>
    <scope>NUCLEOTIDE SEQUENCE [LARGE SCALE GENOMIC DNA]</scope>
    <source>
        <strain evidence="2 3">GXU-Z9</strain>
    </source>
</reference>
<dbReference type="InterPro" id="IPR001633">
    <property type="entry name" value="EAL_dom"/>
</dbReference>
<evidence type="ECO:0000313" key="3">
    <source>
        <dbReference type="Proteomes" id="UP001472074"/>
    </source>
</evidence>
<dbReference type="InterPro" id="IPR050706">
    <property type="entry name" value="Cyclic-di-GMP_PDE-like"/>
</dbReference>
<dbReference type="Proteomes" id="UP001472074">
    <property type="component" value="Chromosome"/>
</dbReference>
<dbReference type="Gene3D" id="3.20.20.450">
    <property type="entry name" value="EAL domain"/>
    <property type="match status" value="1"/>
</dbReference>
<dbReference type="SUPFAM" id="SSF141868">
    <property type="entry name" value="EAL domain-like"/>
    <property type="match status" value="1"/>
</dbReference>
<sequence>MKGMVHHYIKRFKPVGNWGKLMLPLNKIKYFPPQFIIRDPIAEGVNLALKQGFEVAVAVFNFKNWQDLSEQLGELSFRQFIKNIKIIFLAVIQRELEDNQIIIVHDHYSDGLALILKVDHSRDCVTEIDQTLKKIVKEAEKYIHNDTPHIKPVIDTGYMFVEKKYYSSVQEAVYKAHQHALAMAEKRVRSEFNEMMYKINKIVAKKDIKMLAQPIINVATGEIKAWEMLTRGPSGTSLESPLQLFSIARQTGSLYDLELIVLEKTLEQITKTGCNQDIFINFTPITIGNERFVRDVKKMLTGYKNIPPEQITLEITERDPIEGIENFIYNIKVLRTLGFRVAVDDTGAGYASLNSISEIMPDIIKIDRSVIKGIDTNRVKESMLKGLLLVAKEAGSLVVAEGIESEGEASVLSRNNVDLAQGYFYARPDTLTKSLKSS</sequence>
<keyword evidence="3" id="KW-1185">Reference proteome</keyword>
<dbReference type="PANTHER" id="PTHR33121">
    <property type="entry name" value="CYCLIC DI-GMP PHOSPHODIESTERASE PDEF"/>
    <property type="match status" value="1"/>
</dbReference>
<dbReference type="PROSITE" id="PS50883">
    <property type="entry name" value="EAL"/>
    <property type="match status" value="1"/>
</dbReference>
<gene>
    <name evidence="2" type="ORF">AADC60_23275</name>
</gene>
<evidence type="ECO:0000259" key="1">
    <source>
        <dbReference type="PROSITE" id="PS50883"/>
    </source>
</evidence>
<dbReference type="CDD" id="cd01948">
    <property type="entry name" value="EAL"/>
    <property type="match status" value="1"/>
</dbReference>
<dbReference type="SMART" id="SM00052">
    <property type="entry name" value="EAL"/>
    <property type="match status" value="1"/>
</dbReference>
<accession>A0ABZ2ZFK8</accession>
<name>A0ABZ2ZFK8_9BACI</name>
<dbReference type="PANTHER" id="PTHR33121:SF76">
    <property type="entry name" value="SIGNALING PROTEIN"/>
    <property type="match status" value="1"/>
</dbReference>
<protein>
    <submittedName>
        <fullName evidence="2">EAL domain-containing protein</fullName>
    </submittedName>
</protein>
<feature type="domain" description="EAL" evidence="1">
    <location>
        <begin position="192"/>
        <end position="438"/>
    </location>
</feature>
<evidence type="ECO:0000313" key="2">
    <source>
        <dbReference type="EMBL" id="WZP06942.1"/>
    </source>
</evidence>